<dbReference type="PANTHER" id="PTHR24247:SF195">
    <property type="entry name" value="G-PROTEIN COUPLED RECEPTORS FAMILY 1 PROFILE DOMAIN-CONTAINING PROTEIN"/>
    <property type="match status" value="1"/>
</dbReference>
<organism evidence="13">
    <name type="scientific">Octopus bimaculoides</name>
    <name type="common">California two-spotted octopus</name>
    <dbReference type="NCBI Taxonomy" id="37653"/>
    <lineage>
        <taxon>Eukaryota</taxon>
        <taxon>Metazoa</taxon>
        <taxon>Spiralia</taxon>
        <taxon>Lophotrochozoa</taxon>
        <taxon>Mollusca</taxon>
        <taxon>Cephalopoda</taxon>
        <taxon>Coleoidea</taxon>
        <taxon>Octopodiformes</taxon>
        <taxon>Octopoda</taxon>
        <taxon>Incirrata</taxon>
        <taxon>Octopodidae</taxon>
        <taxon>Octopus</taxon>
    </lineage>
</organism>
<dbReference type="InterPro" id="IPR000276">
    <property type="entry name" value="GPCR_Rhodpsn"/>
</dbReference>
<evidence type="ECO:0000256" key="1">
    <source>
        <dbReference type="ARBA" id="ARBA00004651"/>
    </source>
</evidence>
<dbReference type="KEGG" id="obi:106871697"/>
<feature type="transmembrane region" description="Helical" evidence="11">
    <location>
        <begin position="62"/>
        <end position="82"/>
    </location>
</feature>
<dbReference type="OrthoDB" id="10071887at2759"/>
<accession>A0A0L8HBG4</accession>
<dbReference type="GO" id="GO:0004993">
    <property type="term" value="F:G protein-coupled serotonin receptor activity"/>
    <property type="evidence" value="ECO:0007669"/>
    <property type="project" value="TreeGrafter"/>
</dbReference>
<dbReference type="SUPFAM" id="SSF81321">
    <property type="entry name" value="Family A G protein-coupled receptor-like"/>
    <property type="match status" value="1"/>
</dbReference>
<feature type="transmembrane region" description="Helical" evidence="11">
    <location>
        <begin position="140"/>
        <end position="157"/>
    </location>
</feature>
<dbReference type="GO" id="GO:0045202">
    <property type="term" value="C:synapse"/>
    <property type="evidence" value="ECO:0007669"/>
    <property type="project" value="TreeGrafter"/>
</dbReference>
<evidence type="ECO:0000256" key="9">
    <source>
        <dbReference type="RuleBase" id="RU000688"/>
    </source>
</evidence>
<dbReference type="GO" id="GO:0030425">
    <property type="term" value="C:dendrite"/>
    <property type="evidence" value="ECO:0007669"/>
    <property type="project" value="TreeGrafter"/>
</dbReference>
<evidence type="ECO:0000256" key="10">
    <source>
        <dbReference type="SAM" id="MobiDB-lite"/>
    </source>
</evidence>
<dbReference type="GO" id="GO:0007187">
    <property type="term" value="P:G protein-coupled receptor signaling pathway, coupled to cyclic nucleotide second messenger"/>
    <property type="evidence" value="ECO:0007669"/>
    <property type="project" value="TreeGrafter"/>
</dbReference>
<evidence type="ECO:0000313" key="13">
    <source>
        <dbReference type="EMBL" id="KOF86527.1"/>
    </source>
</evidence>
<feature type="transmembrane region" description="Helical" evidence="11">
    <location>
        <begin position="102"/>
        <end position="120"/>
    </location>
</feature>
<dbReference type="Pfam" id="PF00001">
    <property type="entry name" value="7tm_1"/>
    <property type="match status" value="1"/>
</dbReference>
<evidence type="ECO:0000256" key="11">
    <source>
        <dbReference type="SAM" id="Phobius"/>
    </source>
</evidence>
<dbReference type="AlphaFoldDB" id="A0A0L8HBG4"/>
<comment type="subcellular location">
    <subcellularLocation>
        <location evidence="1">Cell membrane</location>
        <topology evidence="1">Multi-pass membrane protein</topology>
    </subcellularLocation>
</comment>
<dbReference type="EMBL" id="KQ418612">
    <property type="protein sequence ID" value="KOF86527.1"/>
    <property type="molecule type" value="Genomic_DNA"/>
</dbReference>
<keyword evidence="7 9" id="KW-0675">Receptor</keyword>
<feature type="domain" description="G-protein coupled receptors family 1 profile" evidence="12">
    <location>
        <begin position="41"/>
        <end position="473"/>
    </location>
</feature>
<evidence type="ECO:0000256" key="7">
    <source>
        <dbReference type="ARBA" id="ARBA00023170"/>
    </source>
</evidence>
<keyword evidence="8 9" id="KW-0807">Transducer</keyword>
<dbReference type="Gene3D" id="1.20.1070.10">
    <property type="entry name" value="Rhodopsin 7-helix transmembrane proteins"/>
    <property type="match status" value="2"/>
</dbReference>
<feature type="compositionally biased region" description="Low complexity" evidence="10">
    <location>
        <begin position="373"/>
        <end position="395"/>
    </location>
</feature>
<feature type="region of interest" description="Disordered" evidence="10">
    <location>
        <begin position="371"/>
        <end position="396"/>
    </location>
</feature>
<dbReference type="PRINTS" id="PR00237">
    <property type="entry name" value="GPCRRHODOPSN"/>
</dbReference>
<evidence type="ECO:0000256" key="6">
    <source>
        <dbReference type="ARBA" id="ARBA00023136"/>
    </source>
</evidence>
<dbReference type="STRING" id="37653.A0A0L8HBG4"/>
<keyword evidence="2" id="KW-1003">Cell membrane</keyword>
<evidence type="ECO:0000256" key="5">
    <source>
        <dbReference type="ARBA" id="ARBA00023040"/>
    </source>
</evidence>
<keyword evidence="6 11" id="KW-0472">Membrane</keyword>
<keyword evidence="5 9" id="KW-0297">G-protein coupled receptor</keyword>
<dbReference type="GO" id="GO:0016907">
    <property type="term" value="F:G protein-coupled acetylcholine receptor activity"/>
    <property type="evidence" value="ECO:0007669"/>
    <property type="project" value="TreeGrafter"/>
</dbReference>
<dbReference type="PROSITE" id="PS00237">
    <property type="entry name" value="G_PROTEIN_RECEP_F1_1"/>
    <property type="match status" value="1"/>
</dbReference>
<dbReference type="PROSITE" id="PS50262">
    <property type="entry name" value="G_PROTEIN_RECEP_F1_2"/>
    <property type="match status" value="1"/>
</dbReference>
<dbReference type="PANTHER" id="PTHR24247">
    <property type="entry name" value="5-HYDROXYTRYPTAMINE RECEPTOR"/>
    <property type="match status" value="1"/>
</dbReference>
<feature type="transmembrane region" description="Helical" evidence="11">
    <location>
        <begin position="219"/>
        <end position="248"/>
    </location>
</feature>
<evidence type="ECO:0000256" key="2">
    <source>
        <dbReference type="ARBA" id="ARBA00022475"/>
    </source>
</evidence>
<name>A0A0L8HBG4_OCTBM</name>
<proteinExistence type="inferred from homology"/>
<protein>
    <recommendedName>
        <fullName evidence="12">G-protein coupled receptors family 1 profile domain-containing protein</fullName>
    </recommendedName>
</protein>
<feature type="transmembrane region" description="Helical" evidence="11">
    <location>
        <begin position="417"/>
        <end position="437"/>
    </location>
</feature>
<reference evidence="13" key="1">
    <citation type="submission" date="2015-07" db="EMBL/GenBank/DDBJ databases">
        <title>MeaNS - Measles Nucleotide Surveillance Program.</title>
        <authorList>
            <person name="Tran T."/>
            <person name="Druce J."/>
        </authorList>
    </citation>
    <scope>NUCLEOTIDE SEQUENCE</scope>
    <source>
        <strain evidence="13">UCB-OBI-ISO-001</strain>
        <tissue evidence="13">Gonad</tissue>
    </source>
</reference>
<feature type="transmembrane region" description="Helical" evidence="11">
    <location>
        <begin position="28"/>
        <end position="50"/>
    </location>
</feature>
<comment type="similarity">
    <text evidence="9">Belongs to the G-protein coupled receptor 1 family.</text>
</comment>
<dbReference type="OMA" id="DRWWSIH"/>
<feature type="transmembrane region" description="Helical" evidence="11">
    <location>
        <begin position="457"/>
        <end position="476"/>
    </location>
</feature>
<sequence>MENVSKDILMGPSPVGGDSGEFWKYLKVLPVITLTLITLIGNGLVTIMFIRYKQLRKCKNIFIVSLAFADFLIGCTMPVYILEELGGRLWSIQGPFCRVFLMFRYSLFYISLLSIMLISVDRWWSINHPFSYRVRQSRKLALWSVLLSWGLSFAIYAPPTLGWNDVDHSKNQVVVTPKTLFSILSSTVGPIASETTPSQPVISIDSTQVTCHAPFENNLIFIALTSIILYLLPLLALWIINASIYFKISQRKGMKIRRSLSTSDTFFLNYRKSSSESDTMGQLEEFLDNMLPNIHRKGSNVGGMLICDEKRNSFVGPLSTRRNPLSHYVSNTSAFAQYARIIQHKRHVSFDATGMMMPVTKQKRYSIIGLTKGGSTSSNSSSSSSGSSSSGSRSGLALRRQSDDLVKDMFVKQDKKAACSLGFLVLVFTLCWTPYTVCSILRSAYGSWYIPSLAMTISYWVLATNSAINPFLYGLCNSDFRKAFRSWCKNRNSKQRRFEEALLYYGIPQNNEPEVIHEQTSSTPSRDSRKIP</sequence>
<dbReference type="GO" id="GO:0005886">
    <property type="term" value="C:plasma membrane"/>
    <property type="evidence" value="ECO:0007669"/>
    <property type="project" value="UniProtKB-SubCell"/>
</dbReference>
<evidence type="ECO:0000256" key="3">
    <source>
        <dbReference type="ARBA" id="ARBA00022692"/>
    </source>
</evidence>
<evidence type="ECO:0000256" key="4">
    <source>
        <dbReference type="ARBA" id="ARBA00022989"/>
    </source>
</evidence>
<dbReference type="InterPro" id="IPR017452">
    <property type="entry name" value="GPCR_Rhodpsn_7TM"/>
</dbReference>
<dbReference type="GO" id="GO:0007197">
    <property type="term" value="P:adenylate cyclase-inhibiting G protein-coupled acetylcholine receptor signaling pathway"/>
    <property type="evidence" value="ECO:0007669"/>
    <property type="project" value="TreeGrafter"/>
</dbReference>
<keyword evidence="4 11" id="KW-1133">Transmembrane helix</keyword>
<evidence type="ECO:0000256" key="8">
    <source>
        <dbReference type="ARBA" id="ARBA00023224"/>
    </source>
</evidence>
<gene>
    <name evidence="13" type="ORF">OCBIM_22018382mg</name>
</gene>
<evidence type="ECO:0000259" key="12">
    <source>
        <dbReference type="PROSITE" id="PS50262"/>
    </source>
</evidence>
<keyword evidence="3 9" id="KW-0812">Transmembrane</keyword>